<protein>
    <submittedName>
        <fullName evidence="2">DNA-binding protein with PD1-like motif</fullName>
    </submittedName>
</protein>
<dbReference type="InterPro" id="IPR005175">
    <property type="entry name" value="PPC_dom"/>
</dbReference>
<feature type="domain" description="PPC" evidence="1">
    <location>
        <begin position="16"/>
        <end position="147"/>
    </location>
</feature>
<dbReference type="PROSITE" id="PS51742">
    <property type="entry name" value="PPC"/>
    <property type="match status" value="1"/>
</dbReference>
<dbReference type="RefSeq" id="WP_266281816.1">
    <property type="nucleotide sequence ID" value="NZ_JAPKNF010000001.1"/>
</dbReference>
<dbReference type="EMBL" id="JAUSWJ010000001">
    <property type="protein sequence ID" value="MDQ0514769.1"/>
    <property type="molecule type" value="Genomic_DNA"/>
</dbReference>
<gene>
    <name evidence="2" type="ORF">QO015_000382</name>
</gene>
<proteinExistence type="predicted"/>
<dbReference type="Proteomes" id="UP001223743">
    <property type="component" value="Unassembled WGS sequence"/>
</dbReference>
<evidence type="ECO:0000313" key="2">
    <source>
        <dbReference type="EMBL" id="MDQ0514769.1"/>
    </source>
</evidence>
<accession>A0ABU0M1E1</accession>
<comment type="caution">
    <text evidence="2">The sequence shown here is derived from an EMBL/GenBank/DDBJ whole genome shotgun (WGS) entry which is preliminary data.</text>
</comment>
<dbReference type="PANTHER" id="PTHR34988:SF1">
    <property type="entry name" value="DNA-BINDING PROTEIN"/>
    <property type="match status" value="1"/>
</dbReference>
<name>A0ABU0M1E1_9HYPH</name>
<dbReference type="CDD" id="cd11378">
    <property type="entry name" value="DUF296"/>
    <property type="match status" value="1"/>
</dbReference>
<dbReference type="Pfam" id="PF03479">
    <property type="entry name" value="PCC"/>
    <property type="match status" value="1"/>
</dbReference>
<dbReference type="SUPFAM" id="SSF117856">
    <property type="entry name" value="AF0104/ALDC/Ptd012-like"/>
    <property type="match status" value="1"/>
</dbReference>
<reference evidence="2 3" key="1">
    <citation type="submission" date="2023-07" db="EMBL/GenBank/DDBJ databases">
        <title>Genomic Encyclopedia of Type Strains, Phase IV (KMG-IV): sequencing the most valuable type-strain genomes for metagenomic binning, comparative biology and taxonomic classification.</title>
        <authorList>
            <person name="Goeker M."/>
        </authorList>
    </citation>
    <scope>NUCLEOTIDE SEQUENCE [LARGE SCALE GENOMIC DNA]</scope>
    <source>
        <strain evidence="2 3">B1-1</strain>
    </source>
</reference>
<organism evidence="2 3">
    <name type="scientific">Kaistia geumhonensis</name>
    <dbReference type="NCBI Taxonomy" id="410839"/>
    <lineage>
        <taxon>Bacteria</taxon>
        <taxon>Pseudomonadati</taxon>
        <taxon>Pseudomonadota</taxon>
        <taxon>Alphaproteobacteria</taxon>
        <taxon>Hyphomicrobiales</taxon>
        <taxon>Kaistiaceae</taxon>
        <taxon>Kaistia</taxon>
    </lineage>
</organism>
<evidence type="ECO:0000313" key="3">
    <source>
        <dbReference type="Proteomes" id="UP001223743"/>
    </source>
</evidence>
<dbReference type="Gene3D" id="3.30.1330.80">
    <property type="entry name" value="Hypothetical protein, similar to alpha- acetolactate decarboxylase, domain 2"/>
    <property type="match status" value="1"/>
</dbReference>
<keyword evidence="3" id="KW-1185">Reference proteome</keyword>
<sequence length="150" mass="16117">MDTIEMTAAQLPAPLVSGGRFYAMRLKPGEDVLDTLQAFVAANDMKAAAIVTVVGSLTHAMIRYAAQPVGALREGLFEIVSMIGTVEATGNHVHISCSDEKGDMFGGHMLSGCLTRTTCEIVLVELTDFAFSREYCPISTWDELVVSARS</sequence>
<dbReference type="PANTHER" id="PTHR34988">
    <property type="entry name" value="PROTEIN, PUTATIVE-RELATED"/>
    <property type="match status" value="1"/>
</dbReference>
<evidence type="ECO:0000259" key="1">
    <source>
        <dbReference type="PROSITE" id="PS51742"/>
    </source>
</evidence>